<dbReference type="EMBL" id="JAUSVX010000003">
    <property type="protein sequence ID" value="MDQ0469117.1"/>
    <property type="molecule type" value="Genomic_DNA"/>
</dbReference>
<feature type="domain" description="CBS" evidence="3">
    <location>
        <begin position="76"/>
        <end position="132"/>
    </location>
</feature>
<comment type="caution">
    <text evidence="4">The sequence shown here is derived from an EMBL/GenBank/DDBJ whole genome shotgun (WGS) entry which is preliminary data.</text>
</comment>
<dbReference type="SUPFAM" id="SSF54631">
    <property type="entry name" value="CBS-domain pair"/>
    <property type="match status" value="1"/>
</dbReference>
<accession>A0ABU0J4C0</accession>
<reference evidence="4 5" key="1">
    <citation type="submission" date="2023-07" db="EMBL/GenBank/DDBJ databases">
        <title>Genomic Encyclopedia of Type Strains, Phase IV (KMG-IV): sequencing the most valuable type-strain genomes for metagenomic binning, comparative biology and taxonomic classification.</title>
        <authorList>
            <person name="Goeker M."/>
        </authorList>
    </citation>
    <scope>NUCLEOTIDE SEQUENCE [LARGE SCALE GENOMIC DNA]</scope>
    <source>
        <strain evidence="4 5">DSM 19619</strain>
    </source>
</reference>
<dbReference type="Gene3D" id="3.10.580.10">
    <property type="entry name" value="CBS-domain"/>
    <property type="match status" value="1"/>
</dbReference>
<proteinExistence type="predicted"/>
<sequence length="142" mass="15207">MTVAHILKGKGRDIVTLPPHRTMADAARLLAEKRIGAVIITGADGAIAGILSERDVVRALAQSGPAALDHAISKHMTAKVATGRESDTLQDLMSQMTLGKFRHVPIVEQGRLIGIVSIGDVVKYRLAEIEAETQAMRDYISA</sequence>
<dbReference type="InterPro" id="IPR044725">
    <property type="entry name" value="CBSX3_CBS_dom"/>
</dbReference>
<dbReference type="InterPro" id="IPR000644">
    <property type="entry name" value="CBS_dom"/>
</dbReference>
<dbReference type="Proteomes" id="UP001242480">
    <property type="component" value="Unassembled WGS sequence"/>
</dbReference>
<evidence type="ECO:0000256" key="1">
    <source>
        <dbReference type="ARBA" id="ARBA00023122"/>
    </source>
</evidence>
<dbReference type="RefSeq" id="WP_307271352.1">
    <property type="nucleotide sequence ID" value="NZ_JAUSVX010000003.1"/>
</dbReference>
<dbReference type="CDD" id="cd04623">
    <property type="entry name" value="CBS_pair_bac_euk"/>
    <property type="match status" value="1"/>
</dbReference>
<evidence type="ECO:0000259" key="3">
    <source>
        <dbReference type="PROSITE" id="PS51371"/>
    </source>
</evidence>
<evidence type="ECO:0000313" key="5">
    <source>
        <dbReference type="Proteomes" id="UP001242480"/>
    </source>
</evidence>
<organism evidence="4 5">
    <name type="scientific">Labrys wisconsinensis</name>
    <dbReference type="NCBI Taxonomy" id="425677"/>
    <lineage>
        <taxon>Bacteria</taxon>
        <taxon>Pseudomonadati</taxon>
        <taxon>Pseudomonadota</taxon>
        <taxon>Alphaproteobacteria</taxon>
        <taxon>Hyphomicrobiales</taxon>
        <taxon>Xanthobacteraceae</taxon>
        <taxon>Labrys</taxon>
    </lineage>
</organism>
<dbReference type="PANTHER" id="PTHR43080">
    <property type="entry name" value="CBS DOMAIN-CONTAINING PROTEIN CBSX3, MITOCHONDRIAL"/>
    <property type="match status" value="1"/>
</dbReference>
<dbReference type="PROSITE" id="PS51371">
    <property type="entry name" value="CBS"/>
    <property type="match status" value="2"/>
</dbReference>
<gene>
    <name evidence="4" type="ORF">QO011_002128</name>
</gene>
<keyword evidence="5" id="KW-1185">Reference proteome</keyword>
<evidence type="ECO:0000256" key="2">
    <source>
        <dbReference type="PROSITE-ProRule" id="PRU00703"/>
    </source>
</evidence>
<evidence type="ECO:0000313" key="4">
    <source>
        <dbReference type="EMBL" id="MDQ0469117.1"/>
    </source>
</evidence>
<dbReference type="PANTHER" id="PTHR43080:SF2">
    <property type="entry name" value="CBS DOMAIN-CONTAINING PROTEIN"/>
    <property type="match status" value="1"/>
</dbReference>
<keyword evidence="1 2" id="KW-0129">CBS domain</keyword>
<protein>
    <submittedName>
        <fullName evidence="4">CBS domain-containing protein</fullName>
    </submittedName>
</protein>
<dbReference type="SMART" id="SM00116">
    <property type="entry name" value="CBS"/>
    <property type="match status" value="2"/>
</dbReference>
<feature type="domain" description="CBS" evidence="3">
    <location>
        <begin position="10"/>
        <end position="68"/>
    </location>
</feature>
<dbReference type="Pfam" id="PF00571">
    <property type="entry name" value="CBS"/>
    <property type="match status" value="2"/>
</dbReference>
<dbReference type="InterPro" id="IPR051257">
    <property type="entry name" value="Diverse_CBS-Domain"/>
</dbReference>
<dbReference type="InterPro" id="IPR046342">
    <property type="entry name" value="CBS_dom_sf"/>
</dbReference>
<name>A0ABU0J4C0_9HYPH</name>